<name>A0ABR0Q025_GOSAR</name>
<evidence type="ECO:0000256" key="2">
    <source>
        <dbReference type="ARBA" id="ARBA00022737"/>
    </source>
</evidence>
<comment type="caution">
    <text evidence="4">The sequence shown here is derived from an EMBL/GenBank/DDBJ whole genome shotgun (WGS) entry which is preliminary data.</text>
</comment>
<accession>A0ABR0Q025</accession>
<evidence type="ECO:0000256" key="3">
    <source>
        <dbReference type="PROSITE-ProRule" id="PRU00708"/>
    </source>
</evidence>
<evidence type="ECO:0000313" key="4">
    <source>
        <dbReference type="EMBL" id="KAK5832675.1"/>
    </source>
</evidence>
<reference evidence="4 5" key="1">
    <citation type="submission" date="2023-03" db="EMBL/GenBank/DDBJ databases">
        <title>WGS of Gossypium arboreum.</title>
        <authorList>
            <person name="Yu D."/>
        </authorList>
    </citation>
    <scope>NUCLEOTIDE SEQUENCE [LARGE SCALE GENOMIC DNA]</scope>
    <source>
        <tissue evidence="4">Leaf</tissue>
    </source>
</reference>
<protein>
    <submittedName>
        <fullName evidence="4">Uncharacterized protein</fullName>
    </submittedName>
</protein>
<feature type="repeat" description="PPR" evidence="3">
    <location>
        <begin position="134"/>
        <end position="168"/>
    </location>
</feature>
<dbReference type="InterPro" id="IPR002885">
    <property type="entry name" value="PPR_rpt"/>
</dbReference>
<dbReference type="EMBL" id="JARKNE010000005">
    <property type="protein sequence ID" value="KAK5832675.1"/>
    <property type="molecule type" value="Genomic_DNA"/>
</dbReference>
<keyword evidence="5" id="KW-1185">Reference proteome</keyword>
<evidence type="ECO:0000256" key="1">
    <source>
        <dbReference type="ARBA" id="ARBA00007626"/>
    </source>
</evidence>
<dbReference type="Proteomes" id="UP001358586">
    <property type="component" value="Chromosome 5"/>
</dbReference>
<evidence type="ECO:0000313" key="5">
    <source>
        <dbReference type="Proteomes" id="UP001358586"/>
    </source>
</evidence>
<organism evidence="4 5">
    <name type="scientific">Gossypium arboreum</name>
    <name type="common">Tree cotton</name>
    <name type="synonym">Gossypium nanking</name>
    <dbReference type="NCBI Taxonomy" id="29729"/>
    <lineage>
        <taxon>Eukaryota</taxon>
        <taxon>Viridiplantae</taxon>
        <taxon>Streptophyta</taxon>
        <taxon>Embryophyta</taxon>
        <taxon>Tracheophyta</taxon>
        <taxon>Spermatophyta</taxon>
        <taxon>Magnoliopsida</taxon>
        <taxon>eudicotyledons</taxon>
        <taxon>Gunneridae</taxon>
        <taxon>Pentapetalae</taxon>
        <taxon>rosids</taxon>
        <taxon>malvids</taxon>
        <taxon>Malvales</taxon>
        <taxon>Malvaceae</taxon>
        <taxon>Malvoideae</taxon>
        <taxon>Gossypium</taxon>
    </lineage>
</organism>
<proteinExistence type="inferred from homology"/>
<dbReference type="Gene3D" id="1.25.40.10">
    <property type="entry name" value="Tetratricopeptide repeat domain"/>
    <property type="match status" value="1"/>
</dbReference>
<dbReference type="InterPro" id="IPR011990">
    <property type="entry name" value="TPR-like_helical_dom_sf"/>
</dbReference>
<dbReference type="Pfam" id="PF01535">
    <property type="entry name" value="PPR"/>
    <property type="match status" value="1"/>
</dbReference>
<dbReference type="PANTHER" id="PTHR47941">
    <property type="entry name" value="PENTATRICOPEPTIDE REPEAT-CONTAINING PROTEIN 3, MITOCHONDRIAL"/>
    <property type="match status" value="1"/>
</dbReference>
<dbReference type="Pfam" id="PF13041">
    <property type="entry name" value="PPR_2"/>
    <property type="match status" value="1"/>
</dbReference>
<keyword evidence="2" id="KW-0677">Repeat</keyword>
<sequence length="189" mass="21139">MNANQMQLVYVHKKQTVSNEASIPINNNHKHSKHIRSTTITTITNICENTELPSSDVLQLAKNAYNEMLAVGFILNKINISNFSMCLCSVGKFEKECNIIHEMMRKGFIPDTSEMMRKGFIPDTMVDSDAKTPDVFTYGALLDGLFNAHKVKEAYDLLEAMLVVGCKPNQVVYDALIDGFCKVGKLEEA</sequence>
<comment type="similarity">
    <text evidence="1">Belongs to the PPR family. P subfamily.</text>
</comment>
<dbReference type="NCBIfam" id="TIGR00756">
    <property type="entry name" value="PPR"/>
    <property type="match status" value="2"/>
</dbReference>
<feature type="repeat" description="PPR" evidence="3">
    <location>
        <begin position="169"/>
        <end position="189"/>
    </location>
</feature>
<dbReference type="PROSITE" id="PS51375">
    <property type="entry name" value="PPR"/>
    <property type="match status" value="2"/>
</dbReference>
<gene>
    <name evidence="4" type="ORF">PVK06_016478</name>
</gene>